<reference evidence="3 4" key="1">
    <citation type="submission" date="2019-02" db="EMBL/GenBank/DDBJ databases">
        <title>Dyella amyloliquefaciens sp. nov., isolated from forest soil.</title>
        <authorList>
            <person name="Gao Z.-H."/>
            <person name="Qiu L.-H."/>
        </authorList>
    </citation>
    <scope>NUCLEOTIDE SEQUENCE [LARGE SCALE GENOMIC DNA]</scope>
    <source>
        <strain evidence="3 4">KACC 12747</strain>
    </source>
</reference>
<sequence>MSWACILLPQLALDGVLRRRPPADEPLVLVSGPAQVRIVHAANASARAAGLYRGQRLAAAQALLSQFAMVEHDPGEEARWHRLLAAWAYRYSGEVGLFAHAVVLEVSRSLNLFGPWPHFEALLRDDLKELGFRHRIALAPTPHAAYVLAGVHDGMAVMTPDALRRALSPIDIARARLPADAAQALPAMGIRTLGQLFALPRAGLQRRFGGELVALLDRLAGDEPTPMESYRPPDTFEQRMEWTHEIEHVEALVFPLRRLTGDLAVYLAGRDGGVQRFELELEHRSGPPTCVSVGMLAAGRDAALLFDCARGRLERQALPQAVVAMRLVARELPPFVPAGRDLFDTRPAHAVPLDQLRERLRARLGESSIQHLRRTLDPRPELAQTAAPGASPTGMQVLPRPTWLLESPQPLRGPPTTILAGPERIETGWWDGGDMRRDYYVVRTGQGQCAWVFCAPGEQGAWMLHGWFA</sequence>
<dbReference type="AlphaFoldDB" id="A0A4V2NLS2"/>
<dbReference type="RefSeq" id="WP_131408129.1">
    <property type="nucleotide sequence ID" value="NZ_SJTG01000002.1"/>
</dbReference>
<dbReference type="InterPro" id="IPR050356">
    <property type="entry name" value="SulA_CellDiv_inhibitor"/>
</dbReference>
<name>A0A4V2NLS2_9GAMM</name>
<dbReference type="EMBL" id="SJTG01000002">
    <property type="protein sequence ID" value="TCI10271.1"/>
    <property type="molecule type" value="Genomic_DNA"/>
</dbReference>
<accession>A0A4V2NLS2</accession>
<proteinExistence type="predicted"/>
<comment type="caution">
    <text evidence="3">The sequence shown here is derived from an EMBL/GenBank/DDBJ whole genome shotgun (WGS) entry which is preliminary data.</text>
</comment>
<dbReference type="GO" id="GO:0006281">
    <property type="term" value="P:DNA repair"/>
    <property type="evidence" value="ECO:0007669"/>
    <property type="project" value="InterPro"/>
</dbReference>
<evidence type="ECO:0000259" key="2">
    <source>
        <dbReference type="Pfam" id="PF00817"/>
    </source>
</evidence>
<keyword evidence="1" id="KW-0227">DNA damage</keyword>
<dbReference type="Proteomes" id="UP000291822">
    <property type="component" value="Unassembled WGS sequence"/>
</dbReference>
<organism evidence="3 4">
    <name type="scientific">Dyella soli</name>
    <dbReference type="NCBI Taxonomy" id="522319"/>
    <lineage>
        <taxon>Bacteria</taxon>
        <taxon>Pseudomonadati</taxon>
        <taxon>Pseudomonadota</taxon>
        <taxon>Gammaproteobacteria</taxon>
        <taxon>Lysobacterales</taxon>
        <taxon>Rhodanobacteraceae</taxon>
        <taxon>Dyella</taxon>
    </lineage>
</organism>
<feature type="domain" description="UmuC" evidence="2">
    <location>
        <begin position="23"/>
        <end position="147"/>
    </location>
</feature>
<dbReference type="Pfam" id="PF00817">
    <property type="entry name" value="IMS"/>
    <property type="match status" value="1"/>
</dbReference>
<keyword evidence="4" id="KW-1185">Reference proteome</keyword>
<gene>
    <name evidence="3" type="ORF">EZM97_15340</name>
</gene>
<dbReference type="InterPro" id="IPR001126">
    <property type="entry name" value="UmuC"/>
</dbReference>
<dbReference type="PANTHER" id="PTHR35369:SF2">
    <property type="entry name" value="BLR3025 PROTEIN"/>
    <property type="match status" value="1"/>
</dbReference>
<evidence type="ECO:0000313" key="4">
    <source>
        <dbReference type="Proteomes" id="UP000291822"/>
    </source>
</evidence>
<dbReference type="CDD" id="cd03468">
    <property type="entry name" value="PolY_like"/>
    <property type="match status" value="1"/>
</dbReference>
<dbReference type="SUPFAM" id="SSF56672">
    <property type="entry name" value="DNA/RNA polymerases"/>
    <property type="match status" value="1"/>
</dbReference>
<dbReference type="PANTHER" id="PTHR35369">
    <property type="entry name" value="BLR3025 PROTEIN-RELATED"/>
    <property type="match status" value="1"/>
</dbReference>
<evidence type="ECO:0000313" key="3">
    <source>
        <dbReference type="EMBL" id="TCI10271.1"/>
    </source>
</evidence>
<evidence type="ECO:0000256" key="1">
    <source>
        <dbReference type="ARBA" id="ARBA00022763"/>
    </source>
</evidence>
<dbReference type="InterPro" id="IPR043502">
    <property type="entry name" value="DNA/RNA_pol_sf"/>
</dbReference>
<protein>
    <submittedName>
        <fullName evidence="3">DNA polymerase Y family protein</fullName>
    </submittedName>
</protein>